<accession>A0A3A9AN38</accession>
<protein>
    <recommendedName>
        <fullName evidence="5">Molecular chaperone DnaJ</fullName>
    </recommendedName>
</protein>
<sequence>MTLFVVGNSHSGREHMVINMEDQARTLEQREFDKILAEGKEEELSELKDWLCQENKRIQAEKKDLKRKADKLSAERNQFEEEMDKEKRQLDIAQRIFKQDQAFFDKKMAILRDGFIQLNADQEKLEKEKVLFEAEKNARDDFSAKGNNTELAKMLFQGVNSLLALKKRYKDLIKMYHPDNVAGDHGMVLVINNVYEELRQEFELEMRA</sequence>
<feature type="coiled-coil region" evidence="2">
    <location>
        <begin position="48"/>
        <end position="96"/>
    </location>
</feature>
<dbReference type="Gene3D" id="1.10.287.110">
    <property type="entry name" value="DnaJ domain"/>
    <property type="match status" value="1"/>
</dbReference>
<evidence type="ECO:0000313" key="4">
    <source>
        <dbReference type="Proteomes" id="UP000280696"/>
    </source>
</evidence>
<dbReference type="SUPFAM" id="SSF46565">
    <property type="entry name" value="Chaperone J-domain"/>
    <property type="match status" value="1"/>
</dbReference>
<evidence type="ECO:0008006" key="5">
    <source>
        <dbReference type="Google" id="ProtNLM"/>
    </source>
</evidence>
<name>A0A3A9AN38_9FIRM</name>
<evidence type="ECO:0000256" key="2">
    <source>
        <dbReference type="SAM" id="Coils"/>
    </source>
</evidence>
<keyword evidence="4" id="KW-1185">Reference proteome</keyword>
<gene>
    <name evidence="3" type="ORF">D7V94_05670</name>
</gene>
<dbReference type="Proteomes" id="UP000280696">
    <property type="component" value="Unassembled WGS sequence"/>
</dbReference>
<keyword evidence="1" id="KW-0235">DNA replication</keyword>
<evidence type="ECO:0000256" key="1">
    <source>
        <dbReference type="ARBA" id="ARBA00022705"/>
    </source>
</evidence>
<dbReference type="GO" id="GO:0006260">
    <property type="term" value="P:DNA replication"/>
    <property type="evidence" value="ECO:0007669"/>
    <property type="project" value="UniProtKB-KW"/>
</dbReference>
<dbReference type="EMBL" id="RAYQ01000004">
    <property type="protein sequence ID" value="RKI92807.1"/>
    <property type="molecule type" value="Genomic_DNA"/>
</dbReference>
<proteinExistence type="predicted"/>
<reference evidence="3 4" key="1">
    <citation type="submission" date="2018-09" db="EMBL/GenBank/DDBJ databases">
        <title>Murine metabolic-syndrome-specific gut microbial biobank.</title>
        <authorList>
            <person name="Liu C."/>
        </authorList>
    </citation>
    <scope>NUCLEOTIDE SEQUENCE [LARGE SCALE GENOMIC DNA]</scope>
    <source>
        <strain evidence="3 4">0.1xD8-82</strain>
    </source>
</reference>
<organism evidence="3 4">
    <name type="scientific">Parablautia intestinalis</name>
    <dbReference type="NCBI Taxonomy" id="2320100"/>
    <lineage>
        <taxon>Bacteria</taxon>
        <taxon>Bacillati</taxon>
        <taxon>Bacillota</taxon>
        <taxon>Clostridia</taxon>
        <taxon>Lachnospirales</taxon>
        <taxon>Lachnospiraceae</taxon>
        <taxon>Parablautia</taxon>
    </lineage>
</organism>
<dbReference type="AlphaFoldDB" id="A0A3A9AN38"/>
<evidence type="ECO:0000313" key="3">
    <source>
        <dbReference type="EMBL" id="RKI92807.1"/>
    </source>
</evidence>
<dbReference type="InterPro" id="IPR036869">
    <property type="entry name" value="J_dom_sf"/>
</dbReference>
<keyword evidence="2" id="KW-0175">Coiled coil</keyword>
<comment type="caution">
    <text evidence="3">The sequence shown here is derived from an EMBL/GenBank/DDBJ whole genome shotgun (WGS) entry which is preliminary data.</text>
</comment>